<dbReference type="Proteomes" id="UP000239203">
    <property type="component" value="Unassembled WGS sequence"/>
</dbReference>
<evidence type="ECO:0000313" key="3">
    <source>
        <dbReference type="Proteomes" id="UP000239203"/>
    </source>
</evidence>
<dbReference type="Gene3D" id="3.40.50.1820">
    <property type="entry name" value="alpha/beta hydrolase"/>
    <property type="match status" value="1"/>
</dbReference>
<sequence length="199" mass="21019">MARVATIDLPGLGGTLGPRSALDARGLSSAPADWLRRTGREGAVLVVSSAGCQVVADLASHTGGLLGPVVFLGPTVDRSARSAIRQLRRLLLDIPRERLSLIPLVAADYLRCGPRRIAGTARCLLADDVEHKPHHLRTATVVIRGERDPLVPRAWAREVAAPLPRGRLVELCGAGHAVHHGAPEAVALLVRALFPGARA</sequence>
<dbReference type="GO" id="GO:0003824">
    <property type="term" value="F:catalytic activity"/>
    <property type="evidence" value="ECO:0007669"/>
    <property type="project" value="UniProtKB-ARBA"/>
</dbReference>
<accession>A0A2S6GIE2</accession>
<dbReference type="Pfam" id="PF12697">
    <property type="entry name" value="Abhydrolase_6"/>
    <property type="match status" value="1"/>
</dbReference>
<dbReference type="SUPFAM" id="SSF53474">
    <property type="entry name" value="alpha/beta-Hydrolases"/>
    <property type="match status" value="1"/>
</dbReference>
<keyword evidence="3" id="KW-1185">Reference proteome</keyword>
<proteinExistence type="predicted"/>
<gene>
    <name evidence="2" type="ORF">CLV40_11631</name>
</gene>
<organism evidence="2 3">
    <name type="scientific">Actinokineospora auranticolor</name>
    <dbReference type="NCBI Taxonomy" id="155976"/>
    <lineage>
        <taxon>Bacteria</taxon>
        <taxon>Bacillati</taxon>
        <taxon>Actinomycetota</taxon>
        <taxon>Actinomycetes</taxon>
        <taxon>Pseudonocardiales</taxon>
        <taxon>Pseudonocardiaceae</taxon>
        <taxon>Actinokineospora</taxon>
    </lineage>
</organism>
<evidence type="ECO:0000259" key="1">
    <source>
        <dbReference type="Pfam" id="PF12697"/>
    </source>
</evidence>
<name>A0A2S6GIE2_9PSEU</name>
<dbReference type="EMBL" id="PTIX01000016">
    <property type="protein sequence ID" value="PPK64989.1"/>
    <property type="molecule type" value="Genomic_DNA"/>
</dbReference>
<feature type="domain" description="AB hydrolase-1" evidence="1">
    <location>
        <begin position="3"/>
        <end position="187"/>
    </location>
</feature>
<evidence type="ECO:0000313" key="2">
    <source>
        <dbReference type="EMBL" id="PPK64989.1"/>
    </source>
</evidence>
<dbReference type="AlphaFoldDB" id="A0A2S6GIE2"/>
<dbReference type="InterPro" id="IPR029058">
    <property type="entry name" value="AB_hydrolase_fold"/>
</dbReference>
<protein>
    <submittedName>
        <fullName evidence="2">Pimeloyl-ACP methyl ester carboxylesterase</fullName>
    </submittedName>
</protein>
<dbReference type="RefSeq" id="WP_245931553.1">
    <property type="nucleotide sequence ID" value="NZ_PTIX01000016.1"/>
</dbReference>
<comment type="caution">
    <text evidence="2">The sequence shown here is derived from an EMBL/GenBank/DDBJ whole genome shotgun (WGS) entry which is preliminary data.</text>
</comment>
<reference evidence="2 3" key="1">
    <citation type="submission" date="2018-02" db="EMBL/GenBank/DDBJ databases">
        <title>Genomic Encyclopedia of Archaeal and Bacterial Type Strains, Phase II (KMG-II): from individual species to whole genera.</title>
        <authorList>
            <person name="Goeker M."/>
        </authorList>
    </citation>
    <scope>NUCLEOTIDE SEQUENCE [LARGE SCALE GENOMIC DNA]</scope>
    <source>
        <strain evidence="2 3">YU 961-1</strain>
    </source>
</reference>
<dbReference type="InterPro" id="IPR000073">
    <property type="entry name" value="AB_hydrolase_1"/>
</dbReference>